<comment type="similarity">
    <text evidence="2 9">Belongs to the MGMT family.</text>
</comment>
<evidence type="ECO:0000313" key="12">
    <source>
        <dbReference type="EMBL" id="QEX19890.1"/>
    </source>
</evidence>
<evidence type="ECO:0000256" key="3">
    <source>
        <dbReference type="ARBA" id="ARBA00022490"/>
    </source>
</evidence>
<dbReference type="CDD" id="cd06445">
    <property type="entry name" value="ATase"/>
    <property type="match status" value="1"/>
</dbReference>
<comment type="function">
    <text evidence="9">Involved in the cellular defense against the biological effects of O6-methylguanine (O6-MeG) and O4-methylthymine (O4-MeT) in DNA. Repairs the methylated nucleobase in DNA by stoichiometrically transferring the methyl group to a cysteine residue in the enzyme. This is a suicide reaction: the enzyme is irreversibly inactivated.</text>
</comment>
<evidence type="ECO:0000256" key="7">
    <source>
        <dbReference type="ARBA" id="ARBA00023204"/>
    </source>
</evidence>
<dbReference type="Gene3D" id="3.30.160.70">
    <property type="entry name" value="Methylated DNA-protein cysteine methyltransferase domain"/>
    <property type="match status" value="1"/>
</dbReference>
<dbReference type="NCBIfam" id="TIGR00589">
    <property type="entry name" value="ogt"/>
    <property type="match status" value="1"/>
</dbReference>
<dbReference type="Gene3D" id="1.10.10.10">
    <property type="entry name" value="Winged helix-like DNA-binding domain superfamily/Winged helix DNA-binding domain"/>
    <property type="match status" value="1"/>
</dbReference>
<dbReference type="HAMAP" id="MF_00772">
    <property type="entry name" value="OGT"/>
    <property type="match status" value="1"/>
</dbReference>
<proteinExistence type="inferred from homology"/>
<evidence type="ECO:0000256" key="5">
    <source>
        <dbReference type="ARBA" id="ARBA00022679"/>
    </source>
</evidence>
<evidence type="ECO:0000313" key="13">
    <source>
        <dbReference type="Proteomes" id="UP000326202"/>
    </source>
</evidence>
<dbReference type="Pfam" id="PF02870">
    <property type="entry name" value="Methyltransf_1N"/>
    <property type="match status" value="1"/>
</dbReference>
<dbReference type="EC" id="2.1.1.63" evidence="9"/>
<dbReference type="GO" id="GO:0032259">
    <property type="term" value="P:methylation"/>
    <property type="evidence" value="ECO:0007669"/>
    <property type="project" value="UniProtKB-KW"/>
</dbReference>
<comment type="miscellaneous">
    <text evidence="9">This enzyme catalyzes only one turnover and therefore is not strictly catalytic. According to one definition, an enzyme is a biocatalyst that acts repeatedly and over many reaction cycles.</text>
</comment>
<accession>A0A5J6MUV2</accession>
<dbReference type="RefSeq" id="WP_225308452.1">
    <property type="nucleotide sequence ID" value="NZ_CP042906.1"/>
</dbReference>
<evidence type="ECO:0000256" key="2">
    <source>
        <dbReference type="ARBA" id="ARBA00008711"/>
    </source>
</evidence>
<protein>
    <recommendedName>
        <fullName evidence="9">Methylated-DNA--protein-cysteine methyltransferase</fullName>
        <ecNumber evidence="9">2.1.1.63</ecNumber>
    </recommendedName>
    <alternativeName>
        <fullName evidence="9">6-O-methylguanine-DNA methyltransferase</fullName>
        <shortName evidence="9">MGMT</shortName>
    </alternativeName>
    <alternativeName>
        <fullName evidence="9">O-6-methylguanine-DNA-alkyltransferase</fullName>
    </alternativeName>
</protein>
<gene>
    <name evidence="12" type="ORF">FRZ44_52050</name>
</gene>
<dbReference type="EMBL" id="CP042906">
    <property type="protein sequence ID" value="QEX19890.1"/>
    <property type="molecule type" value="Genomic_DNA"/>
</dbReference>
<dbReference type="InterPro" id="IPR023546">
    <property type="entry name" value="MGMT"/>
</dbReference>
<comment type="catalytic activity">
    <reaction evidence="1 9">
        <text>a 4-O-methyl-thymidine in DNA + L-cysteinyl-[protein] = a thymidine in DNA + S-methyl-L-cysteinyl-[protein]</text>
        <dbReference type="Rhea" id="RHEA:53428"/>
        <dbReference type="Rhea" id="RHEA-COMP:10131"/>
        <dbReference type="Rhea" id="RHEA-COMP:10132"/>
        <dbReference type="Rhea" id="RHEA-COMP:13555"/>
        <dbReference type="Rhea" id="RHEA-COMP:13556"/>
        <dbReference type="ChEBI" id="CHEBI:29950"/>
        <dbReference type="ChEBI" id="CHEBI:82612"/>
        <dbReference type="ChEBI" id="CHEBI:137386"/>
        <dbReference type="ChEBI" id="CHEBI:137387"/>
        <dbReference type="EC" id="2.1.1.63"/>
    </reaction>
</comment>
<dbReference type="SUPFAM" id="SSF46767">
    <property type="entry name" value="Methylated DNA-protein cysteine methyltransferase, C-terminal domain"/>
    <property type="match status" value="1"/>
</dbReference>
<dbReference type="InterPro" id="IPR008332">
    <property type="entry name" value="MethylG_MeTrfase_N"/>
</dbReference>
<comment type="catalytic activity">
    <reaction evidence="8 9">
        <text>a 6-O-methyl-2'-deoxyguanosine in DNA + L-cysteinyl-[protein] = S-methyl-L-cysteinyl-[protein] + a 2'-deoxyguanosine in DNA</text>
        <dbReference type="Rhea" id="RHEA:24000"/>
        <dbReference type="Rhea" id="RHEA-COMP:10131"/>
        <dbReference type="Rhea" id="RHEA-COMP:10132"/>
        <dbReference type="Rhea" id="RHEA-COMP:11367"/>
        <dbReference type="Rhea" id="RHEA-COMP:11368"/>
        <dbReference type="ChEBI" id="CHEBI:29950"/>
        <dbReference type="ChEBI" id="CHEBI:82612"/>
        <dbReference type="ChEBI" id="CHEBI:85445"/>
        <dbReference type="ChEBI" id="CHEBI:85448"/>
        <dbReference type="EC" id="2.1.1.63"/>
    </reaction>
</comment>
<evidence type="ECO:0000256" key="6">
    <source>
        <dbReference type="ARBA" id="ARBA00022763"/>
    </source>
</evidence>
<dbReference type="GO" id="GO:0003908">
    <property type="term" value="F:methylated-DNA-[protein]-cysteine S-methyltransferase activity"/>
    <property type="evidence" value="ECO:0007669"/>
    <property type="project" value="UniProtKB-UniRule"/>
</dbReference>
<evidence type="ECO:0000256" key="4">
    <source>
        <dbReference type="ARBA" id="ARBA00022603"/>
    </source>
</evidence>
<sequence>MTATALLSRQRVMASPLGPIQLTEEEGRLTRLSWGGEEHSRIDPGAESSALLEQAEAQLDEYFRGHRPAFDLPLAPRGTAFQQKVWDAMSRIPYGETWSYAALARRVDSVARAVGQACGANPIPIIIPCHRVLAENGALVGFSAVGGTESKSFLLELEGARPLRLL</sequence>
<dbReference type="SUPFAM" id="SSF53155">
    <property type="entry name" value="Methylated DNA-protein cysteine methyltransferase domain"/>
    <property type="match status" value="1"/>
</dbReference>
<dbReference type="InterPro" id="IPR036388">
    <property type="entry name" value="WH-like_DNA-bd_sf"/>
</dbReference>
<keyword evidence="5 9" id="KW-0808">Transferase</keyword>
<feature type="domain" description="Methylguanine DNA methyltransferase ribonuclease-like" evidence="11">
    <location>
        <begin position="11"/>
        <end position="76"/>
    </location>
</feature>
<dbReference type="Pfam" id="PF01035">
    <property type="entry name" value="DNA_binding_1"/>
    <property type="match status" value="1"/>
</dbReference>
<dbReference type="PROSITE" id="PS00374">
    <property type="entry name" value="MGMT"/>
    <property type="match status" value="1"/>
</dbReference>
<dbReference type="InterPro" id="IPR036217">
    <property type="entry name" value="MethylDNA_cys_MeTrfase_DNAb"/>
</dbReference>
<dbReference type="KEGG" id="htq:FRZ44_52050"/>
<organism evidence="12 13">
    <name type="scientific">Hypericibacter terrae</name>
    <dbReference type="NCBI Taxonomy" id="2602015"/>
    <lineage>
        <taxon>Bacteria</taxon>
        <taxon>Pseudomonadati</taxon>
        <taxon>Pseudomonadota</taxon>
        <taxon>Alphaproteobacteria</taxon>
        <taxon>Rhodospirillales</taxon>
        <taxon>Dongiaceae</taxon>
        <taxon>Hypericibacter</taxon>
    </lineage>
</organism>
<comment type="subcellular location">
    <subcellularLocation>
        <location evidence="9">Cytoplasm</location>
    </subcellularLocation>
</comment>
<dbReference type="InterPro" id="IPR001497">
    <property type="entry name" value="MethylDNA_cys_MeTrfase_AS"/>
</dbReference>
<evidence type="ECO:0000256" key="8">
    <source>
        <dbReference type="ARBA" id="ARBA00049348"/>
    </source>
</evidence>
<evidence type="ECO:0000259" key="10">
    <source>
        <dbReference type="Pfam" id="PF01035"/>
    </source>
</evidence>
<keyword evidence="7 9" id="KW-0234">DNA repair</keyword>
<dbReference type="PANTHER" id="PTHR10815:SF5">
    <property type="entry name" value="METHYLATED-DNA--PROTEIN-CYSTEINE METHYLTRANSFERASE"/>
    <property type="match status" value="1"/>
</dbReference>
<evidence type="ECO:0000259" key="11">
    <source>
        <dbReference type="Pfam" id="PF02870"/>
    </source>
</evidence>
<dbReference type="FunFam" id="1.10.10.10:FF:000214">
    <property type="entry name" value="Methylated-DNA--protein-cysteine methyltransferase"/>
    <property type="match status" value="1"/>
</dbReference>
<evidence type="ECO:0000256" key="1">
    <source>
        <dbReference type="ARBA" id="ARBA00001286"/>
    </source>
</evidence>
<keyword evidence="4 9" id="KW-0489">Methyltransferase</keyword>
<reference evidence="12 13" key="1">
    <citation type="submission" date="2019-08" db="EMBL/GenBank/DDBJ databases">
        <title>Hyperibacter terrae gen. nov., sp. nov. and Hyperibacter viscosus sp. nov., two new members in the family Rhodospirillaceae isolated from the rhizosphere of Hypericum perforatum.</title>
        <authorList>
            <person name="Noviana Z."/>
        </authorList>
    </citation>
    <scope>NUCLEOTIDE SEQUENCE [LARGE SCALE GENOMIC DNA]</scope>
    <source>
        <strain evidence="12 13">R5913</strain>
    </source>
</reference>
<dbReference type="InterPro" id="IPR036631">
    <property type="entry name" value="MGMT_N_sf"/>
</dbReference>
<keyword evidence="13" id="KW-1185">Reference proteome</keyword>
<dbReference type="GO" id="GO:0005737">
    <property type="term" value="C:cytoplasm"/>
    <property type="evidence" value="ECO:0007669"/>
    <property type="project" value="UniProtKB-SubCell"/>
</dbReference>
<dbReference type="AlphaFoldDB" id="A0A5J6MUV2"/>
<feature type="domain" description="Methylated-DNA-[protein]-cysteine S-methyltransferase DNA binding" evidence="10">
    <location>
        <begin position="80"/>
        <end position="160"/>
    </location>
</feature>
<evidence type="ECO:0000256" key="9">
    <source>
        <dbReference type="HAMAP-Rule" id="MF_00772"/>
    </source>
</evidence>
<feature type="active site" description="Nucleophile; methyl group acceptor" evidence="9">
    <location>
        <position position="129"/>
    </location>
</feature>
<dbReference type="GO" id="GO:0006307">
    <property type="term" value="P:DNA alkylation repair"/>
    <property type="evidence" value="ECO:0007669"/>
    <property type="project" value="UniProtKB-UniRule"/>
</dbReference>
<dbReference type="Proteomes" id="UP000326202">
    <property type="component" value="Chromosome"/>
</dbReference>
<name>A0A5J6MUV2_9PROT</name>
<keyword evidence="3 9" id="KW-0963">Cytoplasm</keyword>
<keyword evidence="6 9" id="KW-0227">DNA damage</keyword>
<dbReference type="PANTHER" id="PTHR10815">
    <property type="entry name" value="METHYLATED-DNA--PROTEIN-CYSTEINE METHYLTRANSFERASE"/>
    <property type="match status" value="1"/>
</dbReference>
<dbReference type="InterPro" id="IPR014048">
    <property type="entry name" value="MethylDNA_cys_MeTrfase_DNA-bd"/>
</dbReference>